<evidence type="ECO:0000256" key="1">
    <source>
        <dbReference type="ARBA" id="ARBA00004141"/>
    </source>
</evidence>
<organism evidence="8 9">
    <name type="scientific">Apodemus speciosus</name>
    <name type="common">Large Japanese field mouse</name>
    <dbReference type="NCBI Taxonomy" id="105296"/>
    <lineage>
        <taxon>Eukaryota</taxon>
        <taxon>Metazoa</taxon>
        <taxon>Chordata</taxon>
        <taxon>Craniata</taxon>
        <taxon>Vertebrata</taxon>
        <taxon>Euteleostomi</taxon>
        <taxon>Mammalia</taxon>
        <taxon>Eutheria</taxon>
        <taxon>Euarchontoglires</taxon>
        <taxon>Glires</taxon>
        <taxon>Rodentia</taxon>
        <taxon>Myomorpha</taxon>
        <taxon>Muroidea</taxon>
        <taxon>Muridae</taxon>
        <taxon>Murinae</taxon>
        <taxon>Apodemus</taxon>
    </lineage>
</organism>
<feature type="transmembrane region" description="Helical" evidence="7">
    <location>
        <begin position="432"/>
        <end position="451"/>
    </location>
</feature>
<dbReference type="PANTHER" id="PTHR11785">
    <property type="entry name" value="AMINO ACID TRANSPORTER"/>
    <property type="match status" value="1"/>
</dbReference>
<sequence length="505" mass="55065">MERSEEKNGSDKPTGQEQGSGAAELMLKREIGLWSAVSMTAGCMIGSGIFMSPQGVLVYIGSPGASLIVWATCGLLALLGALCYAELGSLVPESGGDYAYILRTFGSLPAFLVIYIFVLVGRPAAITAVSLSFAEYALAPFYPGCSSLPQVIVKIVASSCILLLLLINFWSSRMSTVLMNVCTAAKIFSLLVIVVGGAVVLAQGHIPTESLLFAFHNTTQQAGRIGMAFYQGLWSFDGWNNINTVIEELKNPKQNLVWAVTIAIPLVTILYVLVNISYLLVMSPSEILSSDAIAVSWGDQVLGSWAWLVPLAVALSTFGAVNGGFFSGSRVCYAAAREGHMPQLMSMIHVHRLTPAPALIFTTAVALLLVIPGNFNTFVNLLRGQQEESDLMKLVLRMFSFLSWLTYGTTFACLLYLRIKTRNLPHTYKVPTFIPAIMLLVSLYLVLAPIIDHPQMEFLYIFLFVLSGFPVYFLLFHFQCQSTCIQTATTHLQLLLEVAPTTKDH</sequence>
<keyword evidence="3" id="KW-0813">Transport</keyword>
<keyword evidence="2 7" id="KW-0812">Transmembrane</keyword>
<evidence type="ECO:0000256" key="4">
    <source>
        <dbReference type="ARBA" id="ARBA00022989"/>
    </source>
</evidence>
<keyword evidence="4 7" id="KW-1133">Transmembrane helix</keyword>
<evidence type="ECO:0000256" key="6">
    <source>
        <dbReference type="SAM" id="MobiDB-lite"/>
    </source>
</evidence>
<dbReference type="EMBL" id="BAAFST010000012">
    <property type="protein sequence ID" value="GAB1297290.1"/>
    <property type="molecule type" value="Genomic_DNA"/>
</dbReference>
<feature type="transmembrane region" description="Helical" evidence="7">
    <location>
        <begin position="256"/>
        <end position="281"/>
    </location>
</feature>
<proteinExistence type="predicted"/>
<evidence type="ECO:0000313" key="8">
    <source>
        <dbReference type="EMBL" id="GAB1297290.1"/>
    </source>
</evidence>
<dbReference type="PIRSF" id="PIRSF006060">
    <property type="entry name" value="AA_transporter"/>
    <property type="match status" value="1"/>
</dbReference>
<dbReference type="InterPro" id="IPR050598">
    <property type="entry name" value="AminoAcid_Transporter"/>
</dbReference>
<feature type="region of interest" description="Disordered" evidence="6">
    <location>
        <begin position="1"/>
        <end position="21"/>
    </location>
</feature>
<keyword evidence="3" id="KW-0029">Amino-acid transport</keyword>
<feature type="transmembrane region" description="Helical" evidence="7">
    <location>
        <begin position="151"/>
        <end position="170"/>
    </location>
</feature>
<feature type="compositionally biased region" description="Basic and acidic residues" evidence="6">
    <location>
        <begin position="1"/>
        <end position="10"/>
    </location>
</feature>
<feature type="transmembrane region" description="Helical" evidence="7">
    <location>
        <begin position="358"/>
        <end position="382"/>
    </location>
</feature>
<dbReference type="PANTHER" id="PTHR11785:SF340">
    <property type="entry name" value="AROMATIC-PREFERRING AMINO ACID TRANSPORTER"/>
    <property type="match status" value="1"/>
</dbReference>
<feature type="transmembrane region" description="Helical" evidence="7">
    <location>
        <begin position="31"/>
        <end position="52"/>
    </location>
</feature>
<feature type="transmembrane region" description="Helical" evidence="7">
    <location>
        <begin position="394"/>
        <end position="417"/>
    </location>
</feature>
<protein>
    <submittedName>
        <fullName evidence="8">Aromatic-preferring amino acid transporter</fullName>
    </submittedName>
</protein>
<accession>A0ABQ0FDL3</accession>
<comment type="caution">
    <text evidence="8">The sequence shown here is derived from an EMBL/GenBank/DDBJ whole genome shotgun (WGS) entry which is preliminary data.</text>
</comment>
<feature type="transmembrane region" description="Helical" evidence="7">
    <location>
        <begin position="302"/>
        <end position="321"/>
    </location>
</feature>
<evidence type="ECO:0000256" key="7">
    <source>
        <dbReference type="SAM" id="Phobius"/>
    </source>
</evidence>
<keyword evidence="9" id="KW-1185">Reference proteome</keyword>
<feature type="transmembrane region" description="Helical" evidence="7">
    <location>
        <begin position="64"/>
        <end position="87"/>
    </location>
</feature>
<keyword evidence="5 7" id="KW-0472">Membrane</keyword>
<feature type="transmembrane region" description="Helical" evidence="7">
    <location>
        <begin position="108"/>
        <end position="131"/>
    </location>
</feature>
<evidence type="ECO:0000313" key="9">
    <source>
        <dbReference type="Proteomes" id="UP001623349"/>
    </source>
</evidence>
<comment type="subcellular location">
    <subcellularLocation>
        <location evidence="1">Membrane</location>
        <topology evidence="1">Multi-pass membrane protein</topology>
    </subcellularLocation>
</comment>
<evidence type="ECO:0000256" key="2">
    <source>
        <dbReference type="ARBA" id="ARBA00022692"/>
    </source>
</evidence>
<dbReference type="Pfam" id="PF13520">
    <property type="entry name" value="AA_permease_2"/>
    <property type="match status" value="1"/>
</dbReference>
<evidence type="ECO:0000256" key="3">
    <source>
        <dbReference type="ARBA" id="ARBA00022970"/>
    </source>
</evidence>
<dbReference type="InterPro" id="IPR002293">
    <property type="entry name" value="AA/rel_permease1"/>
</dbReference>
<feature type="transmembrane region" description="Helical" evidence="7">
    <location>
        <begin position="177"/>
        <end position="202"/>
    </location>
</feature>
<dbReference type="Proteomes" id="UP001623349">
    <property type="component" value="Unassembled WGS sequence"/>
</dbReference>
<reference evidence="8 9" key="1">
    <citation type="submission" date="2024-08" db="EMBL/GenBank/DDBJ databases">
        <title>The draft genome of Apodemus speciosus.</title>
        <authorList>
            <person name="Nabeshima K."/>
            <person name="Suzuki S."/>
            <person name="Onuma M."/>
        </authorList>
    </citation>
    <scope>NUCLEOTIDE SEQUENCE [LARGE SCALE GENOMIC DNA]</scope>
    <source>
        <strain evidence="8">IB14-021</strain>
    </source>
</reference>
<feature type="transmembrane region" description="Helical" evidence="7">
    <location>
        <begin position="458"/>
        <end position="478"/>
    </location>
</feature>
<dbReference type="Gene3D" id="1.20.1740.10">
    <property type="entry name" value="Amino acid/polyamine transporter I"/>
    <property type="match status" value="1"/>
</dbReference>
<evidence type="ECO:0000256" key="5">
    <source>
        <dbReference type="ARBA" id="ARBA00023136"/>
    </source>
</evidence>
<name>A0ABQ0FDL3_APOSI</name>
<gene>
    <name evidence="8" type="ORF">APTSU1_001252600</name>
</gene>